<sequence>MSGFESFVSALRHRVADTPTRSAVRFSAGAAEEDVTYAALDRAVRAAAHALGDRVTPGDRVLVSCGPGTGFLRAFLACLYVGAVPVPVPVPGGSGGRRPVRPRSPGTPGPAWSSPTRRARARCAAGWTASGTRCPN</sequence>
<organism evidence="4">
    <name type="scientific">Streptomyces avermitilis</name>
    <dbReference type="NCBI Taxonomy" id="33903"/>
    <lineage>
        <taxon>Bacteria</taxon>
        <taxon>Bacillati</taxon>
        <taxon>Actinomycetota</taxon>
        <taxon>Actinomycetes</taxon>
        <taxon>Kitasatosporales</taxon>
        <taxon>Streptomycetaceae</taxon>
        <taxon>Streptomyces</taxon>
    </lineage>
</organism>
<gene>
    <name evidence="4" type="ORF">SAVMC3_41880</name>
</gene>
<evidence type="ECO:0000256" key="1">
    <source>
        <dbReference type="ARBA" id="ARBA00006432"/>
    </source>
</evidence>
<evidence type="ECO:0000259" key="3">
    <source>
        <dbReference type="Pfam" id="PF00501"/>
    </source>
</evidence>
<feature type="region of interest" description="Disordered" evidence="2">
    <location>
        <begin position="89"/>
        <end position="118"/>
    </location>
</feature>
<dbReference type="InterPro" id="IPR042099">
    <property type="entry name" value="ANL_N_sf"/>
</dbReference>
<dbReference type="EMBL" id="AP019621">
    <property type="protein sequence ID" value="BBJ51559.1"/>
    <property type="molecule type" value="Genomic_DNA"/>
</dbReference>
<proteinExistence type="inferred from homology"/>
<dbReference type="PANTHER" id="PTHR22754:SF32">
    <property type="entry name" value="DISCO-INTERACTING PROTEIN 2"/>
    <property type="match status" value="1"/>
</dbReference>
<reference evidence="4" key="1">
    <citation type="submission" date="2019-04" db="EMBL/GenBank/DDBJ databases">
        <title>Draft genome sequences of Streptomyces avermitilis MC3.</title>
        <authorList>
            <person name="Komaki H."/>
            <person name="Tamura T."/>
            <person name="Hosoyama A."/>
        </authorList>
    </citation>
    <scope>NUCLEOTIDE SEQUENCE</scope>
    <source>
        <strain evidence="4">MC3</strain>
    </source>
</reference>
<comment type="similarity">
    <text evidence="1">Belongs to the ATP-dependent AMP-binding enzyme family.</text>
</comment>
<dbReference type="PANTHER" id="PTHR22754">
    <property type="entry name" value="DISCO-INTERACTING PROTEIN 2 DIP2 -RELATED"/>
    <property type="match status" value="1"/>
</dbReference>
<evidence type="ECO:0000313" key="4">
    <source>
        <dbReference type="EMBL" id="BBJ51559.1"/>
    </source>
</evidence>
<feature type="domain" description="AMP-dependent synthetase/ligase" evidence="3">
    <location>
        <begin position="12"/>
        <end position="88"/>
    </location>
</feature>
<dbReference type="AlphaFoldDB" id="A0A499VS61"/>
<dbReference type="Pfam" id="PF00501">
    <property type="entry name" value="AMP-binding"/>
    <property type="match status" value="1"/>
</dbReference>
<dbReference type="SUPFAM" id="SSF56801">
    <property type="entry name" value="Acetyl-CoA synthetase-like"/>
    <property type="match status" value="1"/>
</dbReference>
<dbReference type="Gene3D" id="3.40.50.12780">
    <property type="entry name" value="N-terminal domain of ligase-like"/>
    <property type="match status" value="1"/>
</dbReference>
<accession>A0A499VS61</accession>
<dbReference type="InterPro" id="IPR000873">
    <property type="entry name" value="AMP-dep_synth/lig_dom"/>
</dbReference>
<evidence type="ECO:0000256" key="2">
    <source>
        <dbReference type="SAM" id="MobiDB-lite"/>
    </source>
</evidence>
<name>A0A499VS61_STRAX</name>
<protein>
    <recommendedName>
        <fullName evidence="3">AMP-dependent synthetase/ligase domain-containing protein</fullName>
    </recommendedName>
</protein>
<dbReference type="RefSeq" id="WP_283216967.1">
    <property type="nucleotide sequence ID" value="NZ_BJHZ01000001.1"/>
</dbReference>